<keyword evidence="3 8" id="KW-1133">Transmembrane helix</keyword>
<evidence type="ECO:0000313" key="10">
    <source>
        <dbReference type="EMBL" id="THC94242.1"/>
    </source>
</evidence>
<reference evidence="9 12" key="2">
    <citation type="submission" date="2019-08" db="EMBL/GenBank/DDBJ databases">
        <title>The genome sequence of a newly discovered highly antifungal drug resistant Aspergillus species, Aspergillus tanneri NIH 1004.</title>
        <authorList>
            <person name="Mounaud S."/>
            <person name="Singh I."/>
            <person name="Joardar V."/>
            <person name="Pakala S."/>
            <person name="Pakala S."/>
            <person name="Venepally P."/>
            <person name="Chung J.K."/>
            <person name="Losada L."/>
            <person name="Nierman W.C."/>
        </authorList>
    </citation>
    <scope>NUCLEOTIDE SEQUENCE [LARGE SCALE GENOMIC DNA]</scope>
    <source>
        <strain evidence="9 12">NIH1004</strain>
    </source>
</reference>
<feature type="transmembrane region" description="Helical" evidence="8">
    <location>
        <begin position="56"/>
        <end position="75"/>
    </location>
</feature>
<dbReference type="AlphaFoldDB" id="A0A4S3JG72"/>
<evidence type="ECO:0000313" key="12">
    <source>
        <dbReference type="Proteomes" id="UP000324241"/>
    </source>
</evidence>
<dbReference type="PANTHER" id="PTHR35042">
    <property type="entry name" value="ANTHRONE OXYGENASE ENCC"/>
    <property type="match status" value="1"/>
</dbReference>
<evidence type="ECO:0000256" key="4">
    <source>
        <dbReference type="ARBA" id="ARBA00023002"/>
    </source>
</evidence>
<dbReference type="GO" id="GO:0004497">
    <property type="term" value="F:monooxygenase activity"/>
    <property type="evidence" value="ECO:0007669"/>
    <property type="project" value="UniProtKB-KW"/>
</dbReference>
<evidence type="ECO:0000256" key="3">
    <source>
        <dbReference type="ARBA" id="ARBA00022989"/>
    </source>
</evidence>
<comment type="subcellular location">
    <subcellularLocation>
        <location evidence="1">Membrane</location>
        <topology evidence="1">Multi-pass membrane protein</topology>
    </subcellularLocation>
</comment>
<feature type="transmembrane region" description="Helical" evidence="8">
    <location>
        <begin position="12"/>
        <end position="36"/>
    </location>
</feature>
<feature type="transmembrane region" description="Helical" evidence="8">
    <location>
        <begin position="138"/>
        <end position="158"/>
    </location>
</feature>
<keyword evidence="4" id="KW-0560">Oxidoreductase</keyword>
<keyword evidence="11" id="KW-1185">Reference proteome</keyword>
<dbReference type="GeneID" id="54330718"/>
<evidence type="ECO:0000256" key="5">
    <source>
        <dbReference type="ARBA" id="ARBA00023033"/>
    </source>
</evidence>
<dbReference type="RefSeq" id="XP_033425944.1">
    <property type="nucleotide sequence ID" value="XM_033572629.1"/>
</dbReference>
<feature type="transmembrane region" description="Helical" evidence="8">
    <location>
        <begin position="87"/>
        <end position="107"/>
    </location>
</feature>
<dbReference type="GO" id="GO:0016020">
    <property type="term" value="C:membrane"/>
    <property type="evidence" value="ECO:0007669"/>
    <property type="project" value="UniProtKB-SubCell"/>
</dbReference>
<reference evidence="10 11" key="1">
    <citation type="submission" date="2019-03" db="EMBL/GenBank/DDBJ databases">
        <title>The genome sequence of a newly discovered highly antifungal drug resistant Aspergillus species, Aspergillus tanneri NIH 1004.</title>
        <authorList>
            <person name="Mounaud S."/>
            <person name="Singh I."/>
            <person name="Joardar V."/>
            <person name="Pakala S."/>
            <person name="Pakala S."/>
            <person name="Venepally P."/>
            <person name="Hoover J."/>
            <person name="Nierman W."/>
            <person name="Chung J."/>
            <person name="Losada L."/>
        </authorList>
    </citation>
    <scope>NUCLEOTIDE SEQUENCE [LARGE SCALE GENOMIC DNA]</scope>
    <source>
        <strain evidence="10 11">NIH1004</strain>
    </source>
</reference>
<dbReference type="Pfam" id="PF08592">
    <property type="entry name" value="Anthrone_oxy"/>
    <property type="match status" value="1"/>
</dbReference>
<keyword evidence="5" id="KW-0503">Monooxygenase</keyword>
<evidence type="ECO:0000256" key="8">
    <source>
        <dbReference type="SAM" id="Phobius"/>
    </source>
</evidence>
<evidence type="ECO:0000313" key="11">
    <source>
        <dbReference type="Proteomes" id="UP000308092"/>
    </source>
</evidence>
<dbReference type="EMBL" id="QUQM01000007">
    <property type="protein sequence ID" value="KAA8646583.1"/>
    <property type="molecule type" value="Genomic_DNA"/>
</dbReference>
<evidence type="ECO:0000313" key="9">
    <source>
        <dbReference type="EMBL" id="KAA8646583.1"/>
    </source>
</evidence>
<evidence type="ECO:0008006" key="13">
    <source>
        <dbReference type="Google" id="ProtNLM"/>
    </source>
</evidence>
<sequence>MAQNTGQIGIQATAVISGSFLSGAMTSLSLITIPVILDTGTQSKQLLDQFVALYNYGHRIMPALSVTTCALYGFVANSKRAAGDPWSIYGVAAATTIAMVPFTWIFMVPINNTLFALHAAASDAALEEVRGLSVQWQWLHVARSLFPLAGAIIGWKALRAALR</sequence>
<keyword evidence="6 8" id="KW-0472">Membrane</keyword>
<dbReference type="STRING" id="1220188.A0A4S3JG72"/>
<name>A0A4S3JG72_9EURO</name>
<dbReference type="Proteomes" id="UP000324241">
    <property type="component" value="Unassembled WGS sequence"/>
</dbReference>
<accession>A0A4S3JG72</accession>
<evidence type="ECO:0000256" key="2">
    <source>
        <dbReference type="ARBA" id="ARBA00022692"/>
    </source>
</evidence>
<dbReference type="InterPro" id="IPR013901">
    <property type="entry name" value="Anthrone_oxy"/>
</dbReference>
<gene>
    <name evidence="9" type="ORF">ATNIH1004_008016</name>
    <name evidence="10" type="ORF">EYZ11_006293</name>
</gene>
<keyword evidence="2 8" id="KW-0812">Transmembrane</keyword>
<dbReference type="Proteomes" id="UP000308092">
    <property type="component" value="Unassembled WGS sequence"/>
</dbReference>
<evidence type="ECO:0000256" key="7">
    <source>
        <dbReference type="ARBA" id="ARBA00034313"/>
    </source>
</evidence>
<dbReference type="EMBL" id="SOSA01000219">
    <property type="protein sequence ID" value="THC94242.1"/>
    <property type="molecule type" value="Genomic_DNA"/>
</dbReference>
<comment type="caution">
    <text evidence="10">The sequence shown here is derived from an EMBL/GenBank/DDBJ whole genome shotgun (WGS) entry which is preliminary data.</text>
</comment>
<protein>
    <recommendedName>
        <fullName evidence="13">DUF1772 domain-containing protein</fullName>
    </recommendedName>
</protein>
<dbReference type="OrthoDB" id="5954308at2759"/>
<evidence type="ECO:0000256" key="1">
    <source>
        <dbReference type="ARBA" id="ARBA00004141"/>
    </source>
</evidence>
<comment type="similarity">
    <text evidence="7">Belongs to the anthrone oxygenase family.</text>
</comment>
<proteinExistence type="inferred from homology"/>
<dbReference type="VEuPathDB" id="FungiDB:EYZ11_006293"/>
<evidence type="ECO:0000256" key="6">
    <source>
        <dbReference type="ARBA" id="ARBA00023136"/>
    </source>
</evidence>
<dbReference type="PANTHER" id="PTHR35042:SF3">
    <property type="entry name" value="ANTHRONE OXYGENASE-RELATED"/>
    <property type="match status" value="1"/>
</dbReference>
<organism evidence="10 11">
    <name type="scientific">Aspergillus tanneri</name>
    <dbReference type="NCBI Taxonomy" id="1220188"/>
    <lineage>
        <taxon>Eukaryota</taxon>
        <taxon>Fungi</taxon>
        <taxon>Dikarya</taxon>
        <taxon>Ascomycota</taxon>
        <taxon>Pezizomycotina</taxon>
        <taxon>Eurotiomycetes</taxon>
        <taxon>Eurotiomycetidae</taxon>
        <taxon>Eurotiales</taxon>
        <taxon>Aspergillaceae</taxon>
        <taxon>Aspergillus</taxon>
        <taxon>Aspergillus subgen. Circumdati</taxon>
    </lineage>
</organism>